<reference evidence="3 4" key="1">
    <citation type="submission" date="2024-02" db="EMBL/GenBank/DDBJ databases">
        <authorList>
            <person name="Vignale AGUSTIN F."/>
            <person name="Sosa J E."/>
            <person name="Modenutti C."/>
        </authorList>
    </citation>
    <scope>NUCLEOTIDE SEQUENCE [LARGE SCALE GENOMIC DNA]</scope>
</reference>
<evidence type="ECO:0000259" key="2">
    <source>
        <dbReference type="Pfam" id="PF23247"/>
    </source>
</evidence>
<accession>A0ABC8RUN9</accession>
<evidence type="ECO:0000313" key="4">
    <source>
        <dbReference type="Proteomes" id="UP001642360"/>
    </source>
</evidence>
<keyword evidence="4" id="KW-1185">Reference proteome</keyword>
<dbReference type="InterPro" id="IPR032675">
    <property type="entry name" value="LRR_dom_sf"/>
</dbReference>
<comment type="caution">
    <text evidence="3">The sequence shown here is derived from an EMBL/GenBank/DDBJ whole genome shotgun (WGS) entry which is preliminary data.</text>
</comment>
<sequence>MRESFKDWSADGQDRGKNNASLIELKHLSDLRTLDIEVLDFEMYPKNLVFGNQLIQYHISIGPHDYWPLPLLESLGGSAAKSPVVSLVGSLVGSRVLEFEGCQNIIQEDSGVNMLLKTAETLSLKKLVDVETLLNDFRIDGFSNLKSLTVDRCGGKIEYLVDTKKRMPRCVFPGVEILRLENMQELRQICHGHLPSTSFCELRDLTLYNLPELINLWEDPTGQVRLSSLRRVHVLNCHKMECLFQFQQYIAGDLQQLQILEIENSNNMEVIVAINAEGAAAQEDEIVLHNLKELRLDNLPNLVSFFGQTKSSASASDSNPRIRAHEPLFDGKVVFPALKSLHLNGLHKTEKIWHEQLLPAGNFNRLTKLSISNCEKLVTIFPSSVGELQKLVDLSVSYCVLLEDLCEEHNTTSITLPRIKTLELFRLPSLKDIWWNKVCSESRTFRKLTNLTIGGCKCRRYLLSFTASKLLIQLKYLKLVECDMMKEIIATEREEDAVVGDMIVFPKLFGLRLSQLPELTSFYQGNCTLEFHSLQNLVIEKCPKMQTFVGSSTKRPKEASEEEFEGQIDQEGNSSVTIQPFFNEKVVFHNLEDLNLQRLDNLKKIWHNELPVDCFNQLDVLTVRKCNNLLEVVPSKLLPMLHNLGKLVVRECDLVEEVLEQGEDSSGKLVFPNVHTLELVHLPNLKSFYLGNHTLEWPSLTKVTLKNCPKMQAFSSGLLITPKLHINS</sequence>
<dbReference type="SUPFAM" id="SSF52058">
    <property type="entry name" value="L domain-like"/>
    <property type="match status" value="1"/>
</dbReference>
<feature type="domain" description="Disease resistance protein At4g27190-like leucine-rich repeats" evidence="2">
    <location>
        <begin position="139"/>
        <end position="265"/>
    </location>
</feature>
<evidence type="ECO:0000313" key="3">
    <source>
        <dbReference type="EMBL" id="CAK9148683.1"/>
    </source>
</evidence>
<dbReference type="EMBL" id="CAUOFW020001782">
    <property type="protein sequence ID" value="CAK9148683.1"/>
    <property type="molecule type" value="Genomic_DNA"/>
</dbReference>
<proteinExistence type="predicted"/>
<dbReference type="SUPFAM" id="SSF52047">
    <property type="entry name" value="RNI-like"/>
    <property type="match status" value="2"/>
</dbReference>
<gene>
    <name evidence="3" type="ORF">ILEXP_LOCUS16653</name>
</gene>
<dbReference type="InterPro" id="IPR050905">
    <property type="entry name" value="Plant_NBS-LRR"/>
</dbReference>
<dbReference type="Gene3D" id="3.80.10.10">
    <property type="entry name" value="Ribonuclease Inhibitor"/>
    <property type="match status" value="3"/>
</dbReference>
<dbReference type="PANTHER" id="PTHR33463:SF147">
    <property type="entry name" value="NB-ARC DOMAIN-CONTAINING PROTEIN"/>
    <property type="match status" value="1"/>
</dbReference>
<dbReference type="AlphaFoldDB" id="A0ABC8RUN9"/>
<dbReference type="Pfam" id="PF23247">
    <property type="entry name" value="LRR_RPS2"/>
    <property type="match status" value="3"/>
</dbReference>
<dbReference type="PANTHER" id="PTHR33463">
    <property type="entry name" value="NB-ARC DOMAIN-CONTAINING PROTEIN-RELATED"/>
    <property type="match status" value="1"/>
</dbReference>
<feature type="domain" description="Disease resistance protein At4g27190-like leucine-rich repeats" evidence="2">
    <location>
        <begin position="339"/>
        <end position="478"/>
    </location>
</feature>
<protein>
    <recommendedName>
        <fullName evidence="2">Disease resistance protein At4g27190-like leucine-rich repeats domain-containing protein</fullName>
    </recommendedName>
</protein>
<keyword evidence="1" id="KW-0611">Plant defense</keyword>
<dbReference type="Proteomes" id="UP001642360">
    <property type="component" value="Unassembled WGS sequence"/>
</dbReference>
<dbReference type="InterPro" id="IPR057135">
    <property type="entry name" value="At4g27190-like_LRR"/>
</dbReference>
<evidence type="ECO:0000256" key="1">
    <source>
        <dbReference type="ARBA" id="ARBA00022821"/>
    </source>
</evidence>
<feature type="domain" description="Disease resistance protein At4g27190-like leucine-rich repeats" evidence="2">
    <location>
        <begin position="591"/>
        <end position="712"/>
    </location>
</feature>
<organism evidence="3 4">
    <name type="scientific">Ilex paraguariensis</name>
    <name type="common">yerba mate</name>
    <dbReference type="NCBI Taxonomy" id="185542"/>
    <lineage>
        <taxon>Eukaryota</taxon>
        <taxon>Viridiplantae</taxon>
        <taxon>Streptophyta</taxon>
        <taxon>Embryophyta</taxon>
        <taxon>Tracheophyta</taxon>
        <taxon>Spermatophyta</taxon>
        <taxon>Magnoliopsida</taxon>
        <taxon>eudicotyledons</taxon>
        <taxon>Gunneridae</taxon>
        <taxon>Pentapetalae</taxon>
        <taxon>asterids</taxon>
        <taxon>campanulids</taxon>
        <taxon>Aquifoliales</taxon>
        <taxon>Aquifoliaceae</taxon>
        <taxon>Ilex</taxon>
    </lineage>
</organism>
<name>A0ABC8RUN9_9AQUA</name>